<accession>A0A9P1H0C8</accession>
<protein>
    <submittedName>
        <fullName evidence="2">Uncharacterized protein</fullName>
    </submittedName>
</protein>
<organism evidence="2 3">
    <name type="scientific">Parascedosporium putredinis</name>
    <dbReference type="NCBI Taxonomy" id="1442378"/>
    <lineage>
        <taxon>Eukaryota</taxon>
        <taxon>Fungi</taxon>
        <taxon>Dikarya</taxon>
        <taxon>Ascomycota</taxon>
        <taxon>Pezizomycotina</taxon>
        <taxon>Sordariomycetes</taxon>
        <taxon>Hypocreomycetidae</taxon>
        <taxon>Microascales</taxon>
        <taxon>Microascaceae</taxon>
        <taxon>Parascedosporium</taxon>
    </lineage>
</organism>
<gene>
    <name evidence="2" type="ORF">PPNO1_LOCUS3975</name>
</gene>
<evidence type="ECO:0000313" key="3">
    <source>
        <dbReference type="Proteomes" id="UP000838763"/>
    </source>
</evidence>
<comment type="caution">
    <text evidence="2">The sequence shown here is derived from an EMBL/GenBank/DDBJ whole genome shotgun (WGS) entry which is preliminary data.</text>
</comment>
<evidence type="ECO:0000313" key="2">
    <source>
        <dbReference type="EMBL" id="CAI4214244.1"/>
    </source>
</evidence>
<name>A0A9P1H0C8_9PEZI</name>
<proteinExistence type="predicted"/>
<sequence length="168" mass="18592">MSFNTGVIRFVLAEIGGHRQLGGDVSIRRDGPHDRGIVKADLAVSGVADLEFHETLDLGSGEAQAHVIARQIDNGVFGTARSNKSGVYDLDFIHGRRSYRGCDGEAQECEQYSRMHCEDACEDGNKGWYFHELEIFCNEGEIHKIKGTKKGRGGSDEIKQLNNRSMGY</sequence>
<dbReference type="EMBL" id="CALLCH030000010">
    <property type="protein sequence ID" value="CAI4214244.1"/>
    <property type="molecule type" value="Genomic_DNA"/>
</dbReference>
<feature type="region of interest" description="Disordered" evidence="1">
    <location>
        <begin position="148"/>
        <end position="168"/>
    </location>
</feature>
<evidence type="ECO:0000256" key="1">
    <source>
        <dbReference type="SAM" id="MobiDB-lite"/>
    </source>
</evidence>
<keyword evidence="3" id="KW-1185">Reference proteome</keyword>
<reference evidence="2" key="1">
    <citation type="submission" date="2022-11" db="EMBL/GenBank/DDBJ databases">
        <authorList>
            <person name="Scott C."/>
            <person name="Bruce N."/>
        </authorList>
    </citation>
    <scope>NUCLEOTIDE SEQUENCE</scope>
</reference>
<dbReference type="AlphaFoldDB" id="A0A9P1H0C8"/>
<dbReference type="Proteomes" id="UP000838763">
    <property type="component" value="Unassembled WGS sequence"/>
</dbReference>